<dbReference type="InterPro" id="IPR032675">
    <property type="entry name" value="LRR_dom_sf"/>
</dbReference>
<comment type="caution">
    <text evidence="1">The sequence shown here is derived from an EMBL/GenBank/DDBJ whole genome shotgun (WGS) entry which is preliminary data.</text>
</comment>
<dbReference type="Gene3D" id="3.80.10.10">
    <property type="entry name" value="Ribonuclease Inhibitor"/>
    <property type="match status" value="1"/>
</dbReference>
<dbReference type="SUPFAM" id="SSF52047">
    <property type="entry name" value="RNI-like"/>
    <property type="match status" value="1"/>
</dbReference>
<organism evidence="1 2">
    <name type="scientific">Moniliophthora roreri (strain MCA 2997)</name>
    <name type="common">Cocoa frosty pod rot fungus</name>
    <name type="synonym">Crinipellis roreri</name>
    <dbReference type="NCBI Taxonomy" id="1381753"/>
    <lineage>
        <taxon>Eukaryota</taxon>
        <taxon>Fungi</taxon>
        <taxon>Dikarya</taxon>
        <taxon>Basidiomycota</taxon>
        <taxon>Agaricomycotina</taxon>
        <taxon>Agaricomycetes</taxon>
        <taxon>Agaricomycetidae</taxon>
        <taxon>Agaricales</taxon>
        <taxon>Marasmiineae</taxon>
        <taxon>Marasmiaceae</taxon>
        <taxon>Moniliophthora</taxon>
    </lineage>
</organism>
<sequence length="433" mass="48862">MSQSTPLELVYQIIDIVAKERSLPALNTCSLVSRAWCHYTRPYVFQHITISNPNSSCKHWTRRLKSAPHLIPLITSVALVDKGKHSGHPSWSVDAARESAQTLTHVRSLSIRDFDDASGDFVGHHCAFISNLRNLQSLSLHRVELETAEQLFPFLSIIPSTISSLSLRNVGSHIPYDEYWEVQPISDAGAIPLCLASSGYPWRLRNLTLSSTEVRQDMFSWLLSPAFDLSCLHSLALVAGFQDDTRLHVDQSISALMDQFMTTVAPTLRNLTLAIRGEGTSDNLHIDYIKFTSVLSKLTSLGKLILVSEHRRGLDPWHALSLCNQLLPRLHQPTLKELVLVIDLDLRSTADIQSFGTLPEWASLDINLESSTFRDVLIVVEVSNNVSANNYNEEVEVWVRRALPRAHSRRILQVQAKEYPHDLKPLYHEWVDN</sequence>
<proteinExistence type="predicted"/>
<dbReference type="AlphaFoldDB" id="V2XJI9"/>
<dbReference type="EMBL" id="AWSO01000165">
    <property type="protein sequence ID" value="ESK93902.1"/>
    <property type="molecule type" value="Genomic_DNA"/>
</dbReference>
<evidence type="ECO:0000313" key="2">
    <source>
        <dbReference type="Proteomes" id="UP000017559"/>
    </source>
</evidence>
<reference evidence="1 2" key="1">
    <citation type="journal article" date="2014" name="BMC Genomics">
        <title>Genome and secretome analysis of the hemibiotrophic fungal pathogen, Moniliophthora roreri, which causes frosty pod rot disease of cacao: mechanisms of the biotrophic and necrotrophic phases.</title>
        <authorList>
            <person name="Meinhardt L.W."/>
            <person name="Costa G.G.L."/>
            <person name="Thomazella D.P.T."/>
            <person name="Teixeira P.J.P.L."/>
            <person name="Carazzolle M.F."/>
            <person name="Schuster S.C."/>
            <person name="Carlson J.E."/>
            <person name="Guiltinan M.J."/>
            <person name="Mieczkowski P."/>
            <person name="Farmer A."/>
            <person name="Ramaraj T."/>
            <person name="Crozier J."/>
            <person name="Davis R.E."/>
            <person name="Shao J."/>
            <person name="Melnick R.L."/>
            <person name="Pereira G.A.G."/>
            <person name="Bailey B.A."/>
        </authorList>
    </citation>
    <scope>NUCLEOTIDE SEQUENCE [LARGE SCALE GENOMIC DNA]</scope>
    <source>
        <strain evidence="1 2">MCA 2997</strain>
    </source>
</reference>
<gene>
    <name evidence="1" type="ORF">Moror_13009</name>
</gene>
<keyword evidence="2" id="KW-1185">Reference proteome</keyword>
<evidence type="ECO:0000313" key="1">
    <source>
        <dbReference type="EMBL" id="ESK93902.1"/>
    </source>
</evidence>
<evidence type="ECO:0008006" key="3">
    <source>
        <dbReference type="Google" id="ProtNLM"/>
    </source>
</evidence>
<dbReference type="OrthoDB" id="2788229at2759"/>
<dbReference type="KEGG" id="mrr:Moror_13009"/>
<dbReference type="HOGENOM" id="CLU_547559_0_0_1"/>
<accession>V2XJI9</accession>
<name>V2XJI9_MONRO</name>
<dbReference type="Proteomes" id="UP000017559">
    <property type="component" value="Unassembled WGS sequence"/>
</dbReference>
<protein>
    <recommendedName>
        <fullName evidence="3">F-box domain-containing protein</fullName>
    </recommendedName>
</protein>